<evidence type="ECO:0000256" key="1">
    <source>
        <dbReference type="ARBA" id="ARBA00004141"/>
    </source>
</evidence>
<dbReference type="InterPro" id="IPR020846">
    <property type="entry name" value="MFS_dom"/>
</dbReference>
<evidence type="ECO:0000313" key="5">
    <source>
        <dbReference type="Proteomes" id="UP001445076"/>
    </source>
</evidence>
<feature type="transmembrane region" description="Helical" evidence="2">
    <location>
        <begin position="129"/>
        <end position="153"/>
    </location>
</feature>
<keyword evidence="2" id="KW-1133">Transmembrane helix</keyword>
<protein>
    <recommendedName>
        <fullName evidence="3">Major facilitator superfamily (MFS) profile domain-containing protein</fullName>
    </recommendedName>
</protein>
<dbReference type="Pfam" id="PF07690">
    <property type="entry name" value="MFS_1"/>
    <property type="match status" value="1"/>
</dbReference>
<feature type="domain" description="Major facilitator superfamily (MFS) profile" evidence="3">
    <location>
        <begin position="128"/>
        <end position="318"/>
    </location>
</feature>
<comment type="subcellular location">
    <subcellularLocation>
        <location evidence="1">Membrane</location>
        <topology evidence="1">Multi-pass membrane protein</topology>
    </subcellularLocation>
</comment>
<feature type="transmembrane region" description="Helical" evidence="2">
    <location>
        <begin position="47"/>
        <end position="70"/>
    </location>
</feature>
<evidence type="ECO:0000256" key="2">
    <source>
        <dbReference type="SAM" id="Phobius"/>
    </source>
</evidence>
<dbReference type="GO" id="GO:0016020">
    <property type="term" value="C:membrane"/>
    <property type="evidence" value="ECO:0007669"/>
    <property type="project" value="UniProtKB-SubCell"/>
</dbReference>
<dbReference type="GO" id="GO:0008028">
    <property type="term" value="F:monocarboxylic acid transmembrane transporter activity"/>
    <property type="evidence" value="ECO:0007669"/>
    <property type="project" value="TreeGrafter"/>
</dbReference>
<reference evidence="4 5" key="1">
    <citation type="journal article" date="2024" name="BMC Genomics">
        <title>Genome assembly of redclaw crayfish (Cherax quadricarinatus) provides insights into its immune adaptation and hypoxia tolerance.</title>
        <authorList>
            <person name="Liu Z."/>
            <person name="Zheng J."/>
            <person name="Li H."/>
            <person name="Fang K."/>
            <person name="Wang S."/>
            <person name="He J."/>
            <person name="Zhou D."/>
            <person name="Weng S."/>
            <person name="Chi M."/>
            <person name="Gu Z."/>
            <person name="He J."/>
            <person name="Li F."/>
            <person name="Wang M."/>
        </authorList>
    </citation>
    <scope>NUCLEOTIDE SEQUENCE [LARGE SCALE GENOMIC DNA]</scope>
    <source>
        <strain evidence="4">ZL_2023a</strain>
    </source>
</reference>
<dbReference type="InterPro" id="IPR011701">
    <property type="entry name" value="MFS"/>
</dbReference>
<comment type="caution">
    <text evidence="4">The sequence shown here is derived from an EMBL/GenBank/DDBJ whole genome shotgun (WGS) entry which is preliminary data.</text>
</comment>
<proteinExistence type="predicted"/>
<dbReference type="SUPFAM" id="SSF103473">
    <property type="entry name" value="MFS general substrate transporter"/>
    <property type="match status" value="1"/>
</dbReference>
<evidence type="ECO:0000313" key="4">
    <source>
        <dbReference type="EMBL" id="KAK8745386.1"/>
    </source>
</evidence>
<sequence length="318" mass="35473">MSETPGFIIISEYFEERRATANGFRASGNPSGGVVFPFIMVFLCSEFPLMGVFMLLAGIMLQICILGMLLRPFHIHQKIVQQEYKNSLVSSTHAVQKRNDFQENSSFKLNNLPKKRKALQLSFLKNPVFLVYIVLIICTNAGLQNVMFYLILYGTSIGLSGAENSIIVAFLSILDVFARMFIGYISDTKYVKKRHVFTLGHVVAGLSMLMVPLTKSLGTLLSVVWLHALGVAAFWALINTLLADQFGETTLSTTWGFVRMVQGITSFAYPPFLGWLSDVSEWMGMPFLFIGCMYIMGSLVFALQPLVMRLSGIKVPLT</sequence>
<keyword evidence="2" id="KW-0472">Membrane</keyword>
<dbReference type="PROSITE" id="PS50850">
    <property type="entry name" value="MFS"/>
    <property type="match status" value="1"/>
</dbReference>
<dbReference type="InterPro" id="IPR036259">
    <property type="entry name" value="MFS_trans_sf"/>
</dbReference>
<dbReference type="InterPro" id="IPR050327">
    <property type="entry name" value="Proton-linked_MCT"/>
</dbReference>
<feature type="transmembrane region" description="Helical" evidence="2">
    <location>
        <begin position="196"/>
        <end position="214"/>
    </location>
</feature>
<feature type="transmembrane region" description="Helical" evidence="2">
    <location>
        <begin position="254"/>
        <end position="276"/>
    </location>
</feature>
<feature type="transmembrane region" description="Helical" evidence="2">
    <location>
        <begin position="220"/>
        <end position="242"/>
    </location>
</feature>
<dbReference type="Gene3D" id="1.20.1250.20">
    <property type="entry name" value="MFS general substrate transporter like domains"/>
    <property type="match status" value="1"/>
</dbReference>
<organism evidence="4 5">
    <name type="scientific">Cherax quadricarinatus</name>
    <name type="common">Australian red claw crayfish</name>
    <dbReference type="NCBI Taxonomy" id="27406"/>
    <lineage>
        <taxon>Eukaryota</taxon>
        <taxon>Metazoa</taxon>
        <taxon>Ecdysozoa</taxon>
        <taxon>Arthropoda</taxon>
        <taxon>Crustacea</taxon>
        <taxon>Multicrustacea</taxon>
        <taxon>Malacostraca</taxon>
        <taxon>Eumalacostraca</taxon>
        <taxon>Eucarida</taxon>
        <taxon>Decapoda</taxon>
        <taxon>Pleocyemata</taxon>
        <taxon>Astacidea</taxon>
        <taxon>Parastacoidea</taxon>
        <taxon>Parastacidae</taxon>
        <taxon>Cherax</taxon>
    </lineage>
</organism>
<dbReference type="PANTHER" id="PTHR11360:SF306">
    <property type="entry name" value="RE01051P"/>
    <property type="match status" value="1"/>
</dbReference>
<dbReference type="EMBL" id="JARKIK010000019">
    <property type="protein sequence ID" value="KAK8745386.1"/>
    <property type="molecule type" value="Genomic_DNA"/>
</dbReference>
<dbReference type="AlphaFoldDB" id="A0AAW0Y1Y5"/>
<keyword evidence="5" id="KW-1185">Reference proteome</keyword>
<name>A0AAW0Y1Y5_CHEQU</name>
<feature type="transmembrane region" description="Helical" evidence="2">
    <location>
        <begin position="165"/>
        <end position="184"/>
    </location>
</feature>
<gene>
    <name evidence="4" type="ORF">OTU49_000162</name>
</gene>
<evidence type="ECO:0000259" key="3">
    <source>
        <dbReference type="PROSITE" id="PS50850"/>
    </source>
</evidence>
<accession>A0AAW0Y1Y5</accession>
<keyword evidence="2" id="KW-0812">Transmembrane</keyword>
<dbReference type="Proteomes" id="UP001445076">
    <property type="component" value="Unassembled WGS sequence"/>
</dbReference>
<dbReference type="PANTHER" id="PTHR11360">
    <property type="entry name" value="MONOCARBOXYLATE TRANSPORTER"/>
    <property type="match status" value="1"/>
</dbReference>
<feature type="transmembrane region" description="Helical" evidence="2">
    <location>
        <begin position="282"/>
        <end position="303"/>
    </location>
</feature>